<dbReference type="InterPro" id="IPR032710">
    <property type="entry name" value="NTF2-like_dom_sf"/>
</dbReference>
<sequence>MPLPYPALKPCPCQSGRSFASCCQPALNAERVAQTPEALMRSRYVAYALQDEAYLRRTWAAETCPDDLEATDGTRYQGLRIHRAEGDTVEFSAKLKLPDGRRGTLRERSTFEQRGGEWVYVDGVVLNSQAGVTDTPADKD</sequence>
<proteinExistence type="predicted"/>
<keyword evidence="3" id="KW-1185">Reference proteome</keyword>
<dbReference type="InterPro" id="IPR048469">
    <property type="entry name" value="YchJ-like_M"/>
</dbReference>
<evidence type="ECO:0000313" key="2">
    <source>
        <dbReference type="EMBL" id="MFD2610087.1"/>
    </source>
</evidence>
<dbReference type="Proteomes" id="UP001597475">
    <property type="component" value="Unassembled WGS sequence"/>
</dbReference>
<gene>
    <name evidence="2" type="ORF">ACFSR9_11660</name>
</gene>
<dbReference type="Pfam" id="PF02810">
    <property type="entry name" value="SEC-C"/>
    <property type="match status" value="1"/>
</dbReference>
<comment type="caution">
    <text evidence="2">The sequence shown here is derived from an EMBL/GenBank/DDBJ whole genome shotgun (WGS) entry which is preliminary data.</text>
</comment>
<dbReference type="InterPro" id="IPR004027">
    <property type="entry name" value="SEC_C_motif"/>
</dbReference>
<evidence type="ECO:0000259" key="1">
    <source>
        <dbReference type="Pfam" id="PF17775"/>
    </source>
</evidence>
<name>A0ABW5P777_9DEIO</name>
<dbReference type="Pfam" id="PF17775">
    <property type="entry name" value="YchJ_M-like"/>
    <property type="match status" value="1"/>
</dbReference>
<dbReference type="RefSeq" id="WP_386845984.1">
    <property type="nucleotide sequence ID" value="NZ_JBHUMK010000050.1"/>
</dbReference>
<reference evidence="3" key="1">
    <citation type="journal article" date="2019" name="Int. J. Syst. Evol. Microbiol.">
        <title>The Global Catalogue of Microorganisms (GCM) 10K type strain sequencing project: providing services to taxonomists for standard genome sequencing and annotation.</title>
        <authorList>
            <consortium name="The Broad Institute Genomics Platform"/>
            <consortium name="The Broad Institute Genome Sequencing Center for Infectious Disease"/>
            <person name="Wu L."/>
            <person name="Ma J."/>
        </authorList>
    </citation>
    <scope>NUCLEOTIDE SEQUENCE [LARGE SCALE GENOMIC DNA]</scope>
    <source>
        <strain evidence="3">KCTC 33842</strain>
    </source>
</reference>
<evidence type="ECO:0000313" key="3">
    <source>
        <dbReference type="Proteomes" id="UP001597475"/>
    </source>
</evidence>
<organism evidence="2 3">
    <name type="scientific">Deinococcus taklimakanensis</name>
    <dbReference type="NCBI Taxonomy" id="536443"/>
    <lineage>
        <taxon>Bacteria</taxon>
        <taxon>Thermotogati</taxon>
        <taxon>Deinococcota</taxon>
        <taxon>Deinococci</taxon>
        <taxon>Deinococcales</taxon>
        <taxon>Deinococcaceae</taxon>
        <taxon>Deinococcus</taxon>
    </lineage>
</organism>
<feature type="domain" description="YchJ-like middle NTF2-like" evidence="1">
    <location>
        <begin position="35"/>
        <end position="123"/>
    </location>
</feature>
<dbReference type="EMBL" id="JBHUMK010000050">
    <property type="protein sequence ID" value="MFD2610087.1"/>
    <property type="molecule type" value="Genomic_DNA"/>
</dbReference>
<protein>
    <submittedName>
        <fullName evidence="2">YchJ family protein</fullName>
    </submittedName>
</protein>
<dbReference type="Gene3D" id="3.10.450.50">
    <property type="match status" value="1"/>
</dbReference>
<accession>A0ABW5P777</accession>
<dbReference type="SUPFAM" id="SSF54427">
    <property type="entry name" value="NTF2-like"/>
    <property type="match status" value="1"/>
</dbReference>